<evidence type="ECO:0000256" key="1">
    <source>
        <dbReference type="SAM" id="MobiDB-lite"/>
    </source>
</evidence>
<dbReference type="EMBL" id="ADAS02000057">
    <property type="protein sequence ID" value="OAV92925.1"/>
    <property type="molecule type" value="Genomic_DNA"/>
</dbReference>
<reference evidence="4 5" key="3">
    <citation type="journal article" date="2017" name="G3 (Bethesda)">
        <title>Comparative analysis highlights variable genome content of wheat rusts and divergence of the mating loci.</title>
        <authorList>
            <person name="Cuomo C.A."/>
            <person name="Bakkeren G."/>
            <person name="Khalil H.B."/>
            <person name="Panwar V."/>
            <person name="Joly D."/>
            <person name="Linning R."/>
            <person name="Sakthikumar S."/>
            <person name="Song X."/>
            <person name="Adiconis X."/>
            <person name="Fan L."/>
            <person name="Goldberg J.M."/>
            <person name="Levin J.Z."/>
            <person name="Young S."/>
            <person name="Zeng Q."/>
            <person name="Anikster Y."/>
            <person name="Bruce M."/>
            <person name="Wang M."/>
            <person name="Yin C."/>
            <person name="McCallum B."/>
            <person name="Szabo L.J."/>
            <person name="Hulbert S."/>
            <person name="Chen X."/>
            <person name="Fellers J.P."/>
        </authorList>
    </citation>
    <scope>NUCLEOTIDE SEQUENCE</scope>
    <source>
        <strain evidence="4">isolate 1-1 / race 1 (BBBD)</strain>
        <strain evidence="5">Isolate 1-1 / race 1 (BBBD)</strain>
    </source>
</reference>
<proteinExistence type="predicted"/>
<protein>
    <submittedName>
        <fullName evidence="4">Integrase_H2C2 domain-containing protein</fullName>
    </submittedName>
</protein>
<evidence type="ECO:0000313" key="5">
    <source>
        <dbReference type="Proteomes" id="UP000005240"/>
    </source>
</evidence>
<reference evidence="4" key="4">
    <citation type="submission" date="2025-05" db="UniProtKB">
        <authorList>
            <consortium name="EnsemblFungi"/>
        </authorList>
    </citation>
    <scope>IDENTIFICATION</scope>
    <source>
        <strain evidence="4">isolate 1-1 / race 1 (BBBD)</strain>
    </source>
</reference>
<organism evidence="3">
    <name type="scientific">Puccinia triticina (isolate 1-1 / race 1 (BBBD))</name>
    <name type="common">Brown leaf rust fungus</name>
    <dbReference type="NCBI Taxonomy" id="630390"/>
    <lineage>
        <taxon>Eukaryota</taxon>
        <taxon>Fungi</taxon>
        <taxon>Dikarya</taxon>
        <taxon>Basidiomycota</taxon>
        <taxon>Pucciniomycotina</taxon>
        <taxon>Pucciniomycetes</taxon>
        <taxon>Pucciniales</taxon>
        <taxon>Pucciniaceae</taxon>
        <taxon>Puccinia</taxon>
    </lineage>
</organism>
<reference evidence="3" key="1">
    <citation type="submission" date="2009-11" db="EMBL/GenBank/DDBJ databases">
        <authorList>
            <consortium name="The Broad Institute Genome Sequencing Platform"/>
            <person name="Ward D."/>
            <person name="Feldgarden M."/>
            <person name="Earl A."/>
            <person name="Young S.K."/>
            <person name="Zeng Q."/>
            <person name="Koehrsen M."/>
            <person name="Alvarado L."/>
            <person name="Berlin A."/>
            <person name="Bochicchio J."/>
            <person name="Borenstein D."/>
            <person name="Chapman S.B."/>
            <person name="Chen Z."/>
            <person name="Engels R."/>
            <person name="Freedman E."/>
            <person name="Gellesch M."/>
            <person name="Goldberg J."/>
            <person name="Griggs A."/>
            <person name="Gujja S."/>
            <person name="Heilman E."/>
            <person name="Heiman D."/>
            <person name="Hepburn T."/>
            <person name="Howarth C."/>
            <person name="Jen D."/>
            <person name="Larson L."/>
            <person name="Lewis B."/>
            <person name="Mehta T."/>
            <person name="Park D."/>
            <person name="Pearson M."/>
            <person name="Roberts A."/>
            <person name="Saif S."/>
            <person name="Shea T."/>
            <person name="Shenoy N."/>
            <person name="Sisk P."/>
            <person name="Stolte C."/>
            <person name="Sykes S."/>
            <person name="Thomson T."/>
            <person name="Walk T."/>
            <person name="White J."/>
            <person name="Yandava C."/>
            <person name="Izard J."/>
            <person name="Baranova O.V."/>
            <person name="Blanton J.M."/>
            <person name="Tanner A.C."/>
            <person name="Dewhirst F.E."/>
            <person name="Haas B."/>
            <person name="Nusbaum C."/>
            <person name="Birren B."/>
        </authorList>
    </citation>
    <scope>NUCLEOTIDE SEQUENCE [LARGE SCALE GENOMIC DNA]</scope>
    <source>
        <strain evidence="3">1-1 BBBD Race 1</strain>
    </source>
</reference>
<dbReference type="Gene3D" id="1.10.340.70">
    <property type="match status" value="1"/>
</dbReference>
<accession>A0A180GJS4</accession>
<dbReference type="InterPro" id="IPR041588">
    <property type="entry name" value="Integrase_H2C2"/>
</dbReference>
<reference evidence="3" key="2">
    <citation type="submission" date="2016-05" db="EMBL/GenBank/DDBJ databases">
        <title>Comparative analysis highlights variable genome content of wheat rusts and divergence of the mating loci.</title>
        <authorList>
            <person name="Cuomo C.A."/>
            <person name="Bakkeren G."/>
            <person name="Szabo L."/>
            <person name="Khalil H."/>
            <person name="Joly D."/>
            <person name="Goldberg J."/>
            <person name="Young S."/>
            <person name="Zeng Q."/>
            <person name="Fellers J."/>
        </authorList>
    </citation>
    <scope>NUCLEOTIDE SEQUENCE [LARGE SCALE GENOMIC DNA]</scope>
    <source>
        <strain evidence="3">1-1 BBBD Race 1</strain>
    </source>
</reference>
<name>A0A180GJS4_PUCT1</name>
<evidence type="ECO:0000259" key="2">
    <source>
        <dbReference type="Pfam" id="PF17921"/>
    </source>
</evidence>
<sequence>MSAQQLALIARLSDTLKKRILLGYKADLCCLAIKKAVSSRDDCTTINGFLFVHGRLVLPVDSALRLELISRTDSKMGHPGFLKLLRDLRCTFFWPHMCDKIKIYVQQCPTCQHAKNLSLRQPEHCKPEASNLKHVVQPPAGRTNNLNPNSACVHPNRISKGEERLGHLEDQMRLLLGTLMPPGLITDLQNRPNTFPVPRKTPQAIPPAGSFRYSIDWGLQPLVSKEVQQLLLRSWPHGNLFRSNHAIILPRRHGSPSPSLLYNSNATAVPSSSAPVSTPCFHDTNPKHLPSLPSD</sequence>
<dbReference type="OrthoDB" id="2273864at2759"/>
<evidence type="ECO:0000313" key="3">
    <source>
        <dbReference type="EMBL" id="OAV92925.1"/>
    </source>
</evidence>
<evidence type="ECO:0000313" key="4">
    <source>
        <dbReference type="EnsemblFungi" id="PTTG_27480-t43_1-p1"/>
    </source>
</evidence>
<dbReference type="VEuPathDB" id="FungiDB:PTTG_27480"/>
<gene>
    <name evidence="3" type="ORF">PTTG_27480</name>
</gene>
<dbReference type="Pfam" id="PF17921">
    <property type="entry name" value="Integrase_H2C2"/>
    <property type="match status" value="1"/>
</dbReference>
<feature type="region of interest" description="Disordered" evidence="1">
    <location>
        <begin position="273"/>
        <end position="295"/>
    </location>
</feature>
<dbReference type="Proteomes" id="UP000005240">
    <property type="component" value="Unassembled WGS sequence"/>
</dbReference>
<dbReference type="AlphaFoldDB" id="A0A180GJS4"/>
<keyword evidence="5" id="KW-1185">Reference proteome</keyword>
<feature type="domain" description="Integrase zinc-binding" evidence="2">
    <location>
        <begin position="60"/>
        <end position="116"/>
    </location>
</feature>
<dbReference type="EnsemblFungi" id="PTTG_27480-t43_1">
    <property type="protein sequence ID" value="PTTG_27480-t43_1-p1"/>
    <property type="gene ID" value="PTTG_27480"/>
</dbReference>